<comment type="caution">
    <text evidence="1">The sequence shown here is derived from an EMBL/GenBank/DDBJ whole genome shotgun (WGS) entry which is preliminary data.</text>
</comment>
<evidence type="ECO:0000313" key="4">
    <source>
        <dbReference type="Proteomes" id="UP000663873"/>
    </source>
</evidence>
<reference evidence="1" key="1">
    <citation type="submission" date="2021-02" db="EMBL/GenBank/DDBJ databases">
        <authorList>
            <person name="Nowell W R."/>
        </authorList>
    </citation>
    <scope>NUCLEOTIDE SEQUENCE</scope>
</reference>
<dbReference type="Proteomes" id="UP000663873">
    <property type="component" value="Unassembled WGS sequence"/>
</dbReference>
<evidence type="ECO:0000313" key="1">
    <source>
        <dbReference type="EMBL" id="CAF3088855.1"/>
    </source>
</evidence>
<gene>
    <name evidence="1" type="ORF">TIS948_LOCUS6218</name>
    <name evidence="2" type="ORF">UJA718_LOCUS554</name>
</gene>
<protein>
    <submittedName>
        <fullName evidence="1">Uncharacterized protein</fullName>
    </submittedName>
</protein>
<evidence type="ECO:0000313" key="2">
    <source>
        <dbReference type="EMBL" id="CAF4105214.1"/>
    </source>
</evidence>
<keyword evidence="4" id="KW-1185">Reference proteome</keyword>
<sequence length="225" mass="25953">MTTGKDLHEMRARAVVLIQFACGTNQIVDDALDTSHNCSFTKYFLKNITRENADITEIFRSIANYVYQESNQQQKPLSANELQRHQQVYFNGLIVPTKDDADNLSTKKFLSKQPLSSEEESYYQECKKYYHLTQESLISIAPEVFHSNIELASTFIKVGIDKDCNDFDLKDFLNKFCHKLNLPMDYITVKQIQAGSSILEAEICNKFESSDKKIIFKYDLSVTNR</sequence>
<dbReference type="EMBL" id="CAJNXB010000718">
    <property type="protein sequence ID" value="CAF3088855.1"/>
    <property type="molecule type" value="Genomic_DNA"/>
</dbReference>
<organism evidence="1 3">
    <name type="scientific">Rotaria socialis</name>
    <dbReference type="NCBI Taxonomy" id="392032"/>
    <lineage>
        <taxon>Eukaryota</taxon>
        <taxon>Metazoa</taxon>
        <taxon>Spiralia</taxon>
        <taxon>Gnathifera</taxon>
        <taxon>Rotifera</taxon>
        <taxon>Eurotatoria</taxon>
        <taxon>Bdelloidea</taxon>
        <taxon>Philodinida</taxon>
        <taxon>Philodinidae</taxon>
        <taxon>Rotaria</taxon>
    </lineage>
</organism>
<proteinExistence type="predicted"/>
<dbReference type="AlphaFoldDB" id="A0A817N3G5"/>
<dbReference type="EMBL" id="CAJOBP010000028">
    <property type="protein sequence ID" value="CAF4105214.1"/>
    <property type="molecule type" value="Genomic_DNA"/>
</dbReference>
<name>A0A817N3G5_9BILA</name>
<accession>A0A817N3G5</accession>
<evidence type="ECO:0000313" key="3">
    <source>
        <dbReference type="Proteomes" id="UP000663825"/>
    </source>
</evidence>
<dbReference type="Proteomes" id="UP000663825">
    <property type="component" value="Unassembled WGS sequence"/>
</dbReference>